<feature type="domain" description="Condensin II complex subunit H2 N-terminal" evidence="4">
    <location>
        <begin position="55"/>
        <end position="149"/>
    </location>
</feature>
<dbReference type="AlphaFoldDB" id="A0A0N4VEI2"/>
<dbReference type="PANTHER" id="PTHR14324:SF3">
    <property type="entry name" value="CONDENSIN-2 COMPLEX SUBUNIT H2"/>
    <property type="match status" value="1"/>
</dbReference>
<organism evidence="8">
    <name type="scientific">Enterobius vermicularis</name>
    <name type="common">Human pinworm</name>
    <dbReference type="NCBI Taxonomy" id="51028"/>
    <lineage>
        <taxon>Eukaryota</taxon>
        <taxon>Metazoa</taxon>
        <taxon>Ecdysozoa</taxon>
        <taxon>Nematoda</taxon>
        <taxon>Chromadorea</taxon>
        <taxon>Rhabditida</taxon>
        <taxon>Spirurina</taxon>
        <taxon>Oxyuridomorpha</taxon>
        <taxon>Oxyuroidea</taxon>
        <taxon>Oxyuridae</taxon>
        <taxon>Enterobius</taxon>
    </lineage>
</organism>
<dbReference type="InterPro" id="IPR009378">
    <property type="entry name" value="H2_N"/>
</dbReference>
<dbReference type="Pfam" id="PF06278">
    <property type="entry name" value="CNDH2_N"/>
    <property type="match status" value="1"/>
</dbReference>
<feature type="domain" description="Condensin-2 complex subunit H2 C-terminal" evidence="5">
    <location>
        <begin position="603"/>
        <end position="765"/>
    </location>
</feature>
<reference evidence="8" key="1">
    <citation type="submission" date="2017-02" db="UniProtKB">
        <authorList>
            <consortium name="WormBaseParasite"/>
        </authorList>
    </citation>
    <scope>IDENTIFICATION</scope>
</reference>
<dbReference type="InterPro" id="IPR031739">
    <property type="entry name" value="Ncaph2"/>
</dbReference>
<keyword evidence="3" id="KW-0539">Nucleus</keyword>
<sequence length="772" mass="87439">MNPAGPKTHKALKAIHQEIYRLRMVCGSLSAKILPKNSAMTSIVDSHLEDAMKAYAPLFQPLKDLARNWTVDLEKCLEVLSRMKQVQEVERNSGGHFNFAQAALVVAGGAEVYGRKVDYVHQLTLGFFEQLSEKARRSKKGTADNENDENLPCDIPQVPDDPCEWVDLKKLRPADPKTLVLKKSACKPAKLLPQVISFCTFLFSITCSTLYKVFFPIPMELVPLTSEEKMDVPLYDSVNPNILIGMKDDFKMNTAFIHESGAMLLDLVNERIINEFTTKEIVAEVTNMMRTLRDADGTTGIVSLVLHLVANEVNGGAQGDGGDATLVGEAQQPAEIVRDEEFTHQDVLSKKGPSTQLLPDEMVPLILEKPAELFPSDDEGNFGGGDGYNDMDIEECGPPPHPADEEGFVDNDIDEVDIFTEFSYRVLPPKVIKPYNLASSLIQRQKKKLLSLGLNPQTSFMDYLHNEVYRNSVKIPYRKYDAGFNCAPLIAVSEFISKEEKRRNAFKNALRKQRRLNKEKQVDEEAAVAEEELVVGAGDDFADDVSEPEFNEFNNDVAEEEVRFGEVIDNEDMDSNFRDVIHGGSEVNDSVVPTEEMSFNARLRHYLNLYWAEGEEIHSKLDERVQKWDETVTPLLEEEERRRVFDIHDYGSELLAKFDQCGQQRGFFEVSFTSTHSQLVVMSFQCRTISLFTQNKLLFPFQLIQKVPDYEVSRYFLSSLMLANTYNLEITFDDDGFQGGNEMDDHCLGENYRLKLLKRDRHHEAIEQSVTS</sequence>
<dbReference type="Pfam" id="PF16858">
    <property type="entry name" value="CNDH2_C"/>
    <property type="match status" value="1"/>
</dbReference>
<comment type="subcellular location">
    <subcellularLocation>
        <location evidence="1">Nucleus</location>
    </subcellularLocation>
</comment>
<proteinExistence type="inferred from homology"/>
<dbReference type="EMBL" id="UXUI01009470">
    <property type="protein sequence ID" value="VDD93783.1"/>
    <property type="molecule type" value="Genomic_DNA"/>
</dbReference>
<dbReference type="STRING" id="51028.A0A0N4VEI2"/>
<evidence type="ECO:0000313" key="7">
    <source>
        <dbReference type="Proteomes" id="UP000274131"/>
    </source>
</evidence>
<dbReference type="GO" id="GO:0003682">
    <property type="term" value="F:chromatin binding"/>
    <property type="evidence" value="ECO:0007669"/>
    <property type="project" value="TreeGrafter"/>
</dbReference>
<dbReference type="GO" id="GO:0000796">
    <property type="term" value="C:condensin complex"/>
    <property type="evidence" value="ECO:0007669"/>
    <property type="project" value="TreeGrafter"/>
</dbReference>
<dbReference type="GO" id="GO:0051306">
    <property type="term" value="P:mitotic sister chromatid separation"/>
    <property type="evidence" value="ECO:0007669"/>
    <property type="project" value="TreeGrafter"/>
</dbReference>
<dbReference type="PANTHER" id="PTHR14324">
    <property type="entry name" value="CONDENSIN-2 COMPLEX SUBUNIT H2"/>
    <property type="match status" value="1"/>
</dbReference>
<dbReference type="WBParaSite" id="EVEC_0000909301-mRNA-1">
    <property type="protein sequence ID" value="EVEC_0000909301-mRNA-1"/>
    <property type="gene ID" value="EVEC_0000909301"/>
</dbReference>
<protein>
    <submittedName>
        <fullName evidence="8">Condensin-2 complex subunit H2</fullName>
    </submittedName>
</protein>
<evidence type="ECO:0000259" key="5">
    <source>
        <dbReference type="Pfam" id="PF16858"/>
    </source>
</evidence>
<name>A0A0N4VEI2_ENTVE</name>
<accession>A0A0N4VEI2</accession>
<evidence type="ECO:0000313" key="6">
    <source>
        <dbReference type="EMBL" id="VDD93783.1"/>
    </source>
</evidence>
<evidence type="ECO:0000256" key="3">
    <source>
        <dbReference type="ARBA" id="ARBA00023242"/>
    </source>
</evidence>
<dbReference type="GO" id="GO:0005634">
    <property type="term" value="C:nucleus"/>
    <property type="evidence" value="ECO:0007669"/>
    <property type="project" value="UniProtKB-SubCell"/>
</dbReference>
<reference evidence="6 7" key="2">
    <citation type="submission" date="2018-10" db="EMBL/GenBank/DDBJ databases">
        <authorList>
            <consortium name="Pathogen Informatics"/>
        </authorList>
    </citation>
    <scope>NUCLEOTIDE SEQUENCE [LARGE SCALE GENOMIC DNA]</scope>
</reference>
<dbReference type="InterPro" id="IPR031737">
    <property type="entry name" value="CNDH2_C"/>
</dbReference>
<dbReference type="GO" id="GO:0010032">
    <property type="term" value="P:meiotic chromosome condensation"/>
    <property type="evidence" value="ECO:0007669"/>
    <property type="project" value="TreeGrafter"/>
</dbReference>
<evidence type="ECO:0000259" key="4">
    <source>
        <dbReference type="Pfam" id="PF06278"/>
    </source>
</evidence>
<evidence type="ECO:0000256" key="1">
    <source>
        <dbReference type="ARBA" id="ARBA00004123"/>
    </source>
</evidence>
<gene>
    <name evidence="6" type="ORF">EVEC_LOCUS8534</name>
</gene>
<evidence type="ECO:0000256" key="2">
    <source>
        <dbReference type="ARBA" id="ARBA00007844"/>
    </source>
</evidence>
<dbReference type="OrthoDB" id="10038475at2759"/>
<evidence type="ECO:0000313" key="8">
    <source>
        <dbReference type="WBParaSite" id="EVEC_0000909301-mRNA-1"/>
    </source>
</evidence>
<comment type="similarity">
    <text evidence="2">Belongs to the CND2 H2 (condensin-2 subunit 2) family.</text>
</comment>
<keyword evidence="7" id="KW-1185">Reference proteome</keyword>
<dbReference type="Proteomes" id="UP000274131">
    <property type="component" value="Unassembled WGS sequence"/>
</dbReference>